<dbReference type="FunFam" id="3.40.50.200:FF:000007">
    <property type="entry name" value="Subtilisin-like serine protease"/>
    <property type="match status" value="1"/>
</dbReference>
<dbReference type="Gene3D" id="3.50.50.60">
    <property type="entry name" value="FAD/NAD(P)-binding domain"/>
    <property type="match status" value="2"/>
</dbReference>
<feature type="active site" description="Charge relay system" evidence="10">
    <location>
        <position position="748"/>
    </location>
</feature>
<keyword evidence="3" id="KW-0285">Flavoprotein</keyword>
<dbReference type="PANTHER" id="PTHR42877">
    <property type="entry name" value="L-ORNITHINE N(5)-MONOOXYGENASE-RELATED"/>
    <property type="match status" value="1"/>
</dbReference>
<dbReference type="Proteomes" id="UP001243330">
    <property type="component" value="Unassembled WGS sequence"/>
</dbReference>
<evidence type="ECO:0000313" key="15">
    <source>
        <dbReference type="Proteomes" id="UP001243330"/>
    </source>
</evidence>
<evidence type="ECO:0000256" key="7">
    <source>
        <dbReference type="ARBA" id="ARBA00022825"/>
    </source>
</evidence>
<dbReference type="GO" id="GO:0004252">
    <property type="term" value="F:serine-type endopeptidase activity"/>
    <property type="evidence" value="ECO:0007669"/>
    <property type="project" value="UniProtKB-UniRule"/>
</dbReference>
<keyword evidence="9" id="KW-0560">Oxidoreductase</keyword>
<dbReference type="Pfam" id="PF00743">
    <property type="entry name" value="FMO-like"/>
    <property type="match status" value="1"/>
</dbReference>
<evidence type="ECO:0000259" key="13">
    <source>
        <dbReference type="Pfam" id="PF05922"/>
    </source>
</evidence>
<dbReference type="SUPFAM" id="SSF51905">
    <property type="entry name" value="FAD/NAD(P)-binding domain"/>
    <property type="match status" value="3"/>
</dbReference>
<dbReference type="PANTHER" id="PTHR42877:SF12">
    <property type="entry name" value="MONOOXYGENASE"/>
    <property type="match status" value="1"/>
</dbReference>
<evidence type="ECO:0000256" key="3">
    <source>
        <dbReference type="ARBA" id="ARBA00022630"/>
    </source>
</evidence>
<organism evidence="14 15">
    <name type="scientific">Colletotrichum chrysophilum</name>
    <dbReference type="NCBI Taxonomy" id="1836956"/>
    <lineage>
        <taxon>Eukaryota</taxon>
        <taxon>Fungi</taxon>
        <taxon>Dikarya</taxon>
        <taxon>Ascomycota</taxon>
        <taxon>Pezizomycotina</taxon>
        <taxon>Sordariomycetes</taxon>
        <taxon>Hypocreomycetidae</taxon>
        <taxon>Glomerellales</taxon>
        <taxon>Glomerellaceae</taxon>
        <taxon>Colletotrichum</taxon>
        <taxon>Colletotrichum gloeosporioides species complex</taxon>
    </lineage>
</organism>
<keyword evidence="5" id="KW-0732">Signal</keyword>
<evidence type="ECO:0000256" key="11">
    <source>
        <dbReference type="RuleBase" id="RU003355"/>
    </source>
</evidence>
<dbReference type="InterPro" id="IPR022398">
    <property type="entry name" value="Peptidase_S8_His-AS"/>
</dbReference>
<name>A0AAD9AYJ6_9PEZI</name>
<proteinExistence type="inferred from homology"/>
<dbReference type="GO" id="GO:0004499">
    <property type="term" value="F:N,N-dimethylaniline monooxygenase activity"/>
    <property type="evidence" value="ECO:0007669"/>
    <property type="project" value="InterPro"/>
</dbReference>
<comment type="similarity">
    <text evidence="1">Belongs to the FAD-binding monooxygenase family.</text>
</comment>
<dbReference type="PROSITE" id="PS51892">
    <property type="entry name" value="SUBTILASE"/>
    <property type="match status" value="1"/>
</dbReference>
<keyword evidence="4 10" id="KW-0645">Protease</keyword>
<dbReference type="GO" id="GO:0050660">
    <property type="term" value="F:flavin adenine dinucleotide binding"/>
    <property type="evidence" value="ECO:0007669"/>
    <property type="project" value="InterPro"/>
</dbReference>
<keyword evidence="8" id="KW-0274">FAD</keyword>
<dbReference type="InterPro" id="IPR023827">
    <property type="entry name" value="Peptidase_S8_Asp-AS"/>
</dbReference>
<accession>A0AAD9AYJ6</accession>
<keyword evidence="15" id="KW-1185">Reference proteome</keyword>
<dbReference type="InterPro" id="IPR000209">
    <property type="entry name" value="Peptidase_S8/S53_dom"/>
</dbReference>
<reference evidence="14" key="1">
    <citation type="submission" date="2023-01" db="EMBL/GenBank/DDBJ databases">
        <title>Colletotrichum chrysophilum M932 genome sequence.</title>
        <authorList>
            <person name="Baroncelli R."/>
        </authorList>
    </citation>
    <scope>NUCLEOTIDE SEQUENCE</scope>
    <source>
        <strain evidence="14">M932</strain>
    </source>
</reference>
<evidence type="ECO:0000256" key="4">
    <source>
        <dbReference type="ARBA" id="ARBA00022670"/>
    </source>
</evidence>
<keyword evidence="14" id="KW-0503">Monooxygenase</keyword>
<evidence type="ECO:0000259" key="12">
    <source>
        <dbReference type="Pfam" id="PF00082"/>
    </source>
</evidence>
<feature type="active site" description="Charge relay system" evidence="10">
    <location>
        <position position="939"/>
    </location>
</feature>
<comment type="caution">
    <text evidence="14">The sequence shown here is derived from an EMBL/GenBank/DDBJ whole genome shotgun (WGS) entry which is preliminary data.</text>
</comment>
<dbReference type="PROSITE" id="PS00138">
    <property type="entry name" value="SUBTILASE_SER"/>
    <property type="match status" value="1"/>
</dbReference>
<dbReference type="AlphaFoldDB" id="A0AAD9AYJ6"/>
<evidence type="ECO:0000256" key="6">
    <source>
        <dbReference type="ARBA" id="ARBA00022801"/>
    </source>
</evidence>
<dbReference type="Gene3D" id="3.40.50.200">
    <property type="entry name" value="Peptidase S8/S53 domain"/>
    <property type="match status" value="1"/>
</dbReference>
<dbReference type="Pfam" id="PF00082">
    <property type="entry name" value="Peptidase_S8"/>
    <property type="match status" value="1"/>
</dbReference>
<evidence type="ECO:0000256" key="8">
    <source>
        <dbReference type="ARBA" id="ARBA00022827"/>
    </source>
</evidence>
<gene>
    <name evidence="14" type="ORF">CCHR01_00153</name>
</gene>
<dbReference type="InterPro" id="IPR034193">
    <property type="entry name" value="PCSK9_ProteinaseK-like"/>
</dbReference>
<dbReference type="EMBL" id="JAQOWY010000002">
    <property type="protein sequence ID" value="KAK1857078.1"/>
    <property type="molecule type" value="Genomic_DNA"/>
</dbReference>
<dbReference type="InterPro" id="IPR020946">
    <property type="entry name" value="Flavin_mOase-like"/>
</dbReference>
<dbReference type="PROSITE" id="PS00137">
    <property type="entry name" value="SUBTILASE_HIS"/>
    <property type="match status" value="1"/>
</dbReference>
<protein>
    <submittedName>
        <fullName evidence="14">Flavin-binding monooxygenase</fullName>
    </submittedName>
</protein>
<dbReference type="InterPro" id="IPR037045">
    <property type="entry name" value="S8pro/Inhibitor_I9_sf"/>
</dbReference>
<dbReference type="SUPFAM" id="SSF54897">
    <property type="entry name" value="Protease propeptides/inhibitors"/>
    <property type="match status" value="1"/>
</dbReference>
<dbReference type="InterPro" id="IPR023828">
    <property type="entry name" value="Peptidase_S8_Ser-AS"/>
</dbReference>
<dbReference type="InterPro" id="IPR010259">
    <property type="entry name" value="S8pro/Inhibitor_I9"/>
</dbReference>
<feature type="active site" description="Charge relay system" evidence="10">
    <location>
        <position position="782"/>
    </location>
</feature>
<dbReference type="InterPro" id="IPR036188">
    <property type="entry name" value="FAD/NAD-bd_sf"/>
</dbReference>
<dbReference type="InterPro" id="IPR015500">
    <property type="entry name" value="Peptidase_S8_subtilisin-rel"/>
</dbReference>
<dbReference type="Gene3D" id="3.30.70.80">
    <property type="entry name" value="Peptidase S8 propeptide/proteinase inhibitor I9"/>
    <property type="match status" value="1"/>
</dbReference>
<evidence type="ECO:0000256" key="1">
    <source>
        <dbReference type="ARBA" id="ARBA00010139"/>
    </source>
</evidence>
<dbReference type="Pfam" id="PF05922">
    <property type="entry name" value="Inhibitor_I9"/>
    <property type="match status" value="1"/>
</dbReference>
<dbReference type="CDD" id="cd04077">
    <property type="entry name" value="Peptidases_S8_PCSK9_ProteinaseK_like"/>
    <property type="match status" value="1"/>
</dbReference>
<dbReference type="InterPro" id="IPR051209">
    <property type="entry name" value="FAD-bind_Monooxygenase_sf"/>
</dbReference>
<comment type="similarity">
    <text evidence="2 10 11">Belongs to the peptidase S8 family.</text>
</comment>
<dbReference type="InterPro" id="IPR036852">
    <property type="entry name" value="Peptidase_S8/S53_dom_sf"/>
</dbReference>
<keyword evidence="7 10" id="KW-0720">Serine protease</keyword>
<feature type="domain" description="Peptidase S8/S53" evidence="12">
    <location>
        <begin position="746"/>
        <end position="968"/>
    </location>
</feature>
<dbReference type="GO" id="GO:0050661">
    <property type="term" value="F:NADP binding"/>
    <property type="evidence" value="ECO:0007669"/>
    <property type="project" value="InterPro"/>
</dbReference>
<evidence type="ECO:0000256" key="2">
    <source>
        <dbReference type="ARBA" id="ARBA00011073"/>
    </source>
</evidence>
<evidence type="ECO:0000256" key="10">
    <source>
        <dbReference type="PROSITE-ProRule" id="PRU01240"/>
    </source>
</evidence>
<sequence>MSDVEQAQPDPDTVPLTFDNKVGGTPLNHQYNGPYKVSEHILWAPRKLRVACIGAGASGLTLCYKKEKEFGESIDLVVYDQEIQKYYQSFAEERGFVEKYIKLRHEVVQTTWNEETSQWILDIDELLDNGEKRRFQDKVDFLVASIGIMNTWKWPDIPNREAFRGKMMHSAAYDTSVNLKDKSVIVIGSGASAVQIVPAIQPDAKKVTSFYRTPQWVSGGVPLEGYTESGQNFSYTKEQIEAFQNDPKLHLEHRKKMEDSIIKGFPFNILNHPIQTFGRELLEKSMTAALKGDQRLIKRLIPSFPAGCRRIGPAEGFLESFHEDNVELGDGDIAAFTEKGVRTVDGKKYEADVVICATGFDTSYCPFFPVVGRQGRNLADVWKDDPAAYLALAVNGFPNFMPHGALTHVLEAALTYLCRVIRKIQVDNIRSIDVKAEVLEEYNEHVHEWLKRSVWAGGCRSWYNQGKPDGKVIAHYPGSLVHWRLMTNQPRWEDYNIKYRSRNRFEFMGNGFTDIEVDNKDVSWYLNPEEIEKPLYTTIIQKLLQLSRDILKAMQEICTKLHYHNKDLHDACVGSQLSVLLMQVSVTMAHIKRIALLLGLSLPAFSIPLASDALANDIVLDKYIVRIAPNTVDADFEHHLQWVGAVHARSLMRRNTAGVEKTFEFGGFRAYAGEFDHETLEQIKQDKNVVAVEEDRVAEVTAITTQVNAPWGLATLSSPAPLVDGNNAGYPYHFDSAAGEGSFAYVMDTGVTVAHPEFEGRAFKGYNAWAATGETFDDEFGHGSHVAGTIGSATFGVAKKSTIFDVKVARGIGYTTTAHMLDGYSWAVNNITNTPGRIAKAVINISIAVPKNEAINAAVDAAFDLGVTTIVAAANDGKDAGAKSPASASKAITVGAVAWNWTRADWSNFGPDVDIFAPGLDILSLWKTSGSTATISGTSMASPHVAGLVAYLRSVYEMPDAATVREKLTELGLKGVVGDAREGSANLLAHNGVVAA</sequence>
<dbReference type="GO" id="GO:0006508">
    <property type="term" value="P:proteolysis"/>
    <property type="evidence" value="ECO:0007669"/>
    <property type="project" value="UniProtKB-KW"/>
</dbReference>
<dbReference type="PROSITE" id="PS00136">
    <property type="entry name" value="SUBTILASE_ASP"/>
    <property type="match status" value="1"/>
</dbReference>
<dbReference type="PRINTS" id="PR00723">
    <property type="entry name" value="SUBTILISIN"/>
</dbReference>
<evidence type="ECO:0000313" key="14">
    <source>
        <dbReference type="EMBL" id="KAK1857078.1"/>
    </source>
</evidence>
<feature type="domain" description="Inhibitor I9" evidence="13">
    <location>
        <begin position="622"/>
        <end position="699"/>
    </location>
</feature>
<dbReference type="SUPFAM" id="SSF52743">
    <property type="entry name" value="Subtilisin-like"/>
    <property type="match status" value="1"/>
</dbReference>
<evidence type="ECO:0000256" key="5">
    <source>
        <dbReference type="ARBA" id="ARBA00022729"/>
    </source>
</evidence>
<keyword evidence="6 10" id="KW-0378">Hydrolase</keyword>
<evidence type="ECO:0000256" key="9">
    <source>
        <dbReference type="ARBA" id="ARBA00023002"/>
    </source>
</evidence>